<dbReference type="EMBL" id="PJQY01001695">
    <property type="protein sequence ID" value="PQQ00428.1"/>
    <property type="molecule type" value="Genomic_DNA"/>
</dbReference>
<dbReference type="Gene3D" id="2.170.270.10">
    <property type="entry name" value="SET domain"/>
    <property type="match status" value="1"/>
</dbReference>
<proteinExistence type="predicted"/>
<feature type="domain" description="SET" evidence="2">
    <location>
        <begin position="392"/>
        <end position="526"/>
    </location>
</feature>
<reference evidence="3 4" key="1">
    <citation type="submission" date="2018-02" db="EMBL/GenBank/DDBJ databases">
        <title>Draft genome of wild Prunus yedoensis var. nudiflora.</title>
        <authorList>
            <person name="Baek S."/>
            <person name="Kim J.-H."/>
            <person name="Choi K."/>
            <person name="Kim G.-B."/>
            <person name="Cho A."/>
            <person name="Jang H."/>
            <person name="Shin C.-H."/>
            <person name="Yu H.-J."/>
            <person name="Mun J.-H."/>
        </authorList>
    </citation>
    <scope>NUCLEOTIDE SEQUENCE [LARGE SCALE GENOMIC DNA]</scope>
    <source>
        <strain evidence="4">cv. Jeju island</strain>
        <tissue evidence="3">Leaf</tissue>
    </source>
</reference>
<dbReference type="Proteomes" id="UP000250321">
    <property type="component" value="Unassembled WGS sequence"/>
</dbReference>
<dbReference type="GO" id="GO:0008168">
    <property type="term" value="F:methyltransferase activity"/>
    <property type="evidence" value="ECO:0007669"/>
    <property type="project" value="UniProtKB-KW"/>
</dbReference>
<feature type="compositionally biased region" description="Basic and acidic residues" evidence="1">
    <location>
        <begin position="8"/>
        <end position="18"/>
    </location>
</feature>
<organism evidence="3 4">
    <name type="scientific">Prunus yedoensis var. nudiflora</name>
    <dbReference type="NCBI Taxonomy" id="2094558"/>
    <lineage>
        <taxon>Eukaryota</taxon>
        <taxon>Viridiplantae</taxon>
        <taxon>Streptophyta</taxon>
        <taxon>Embryophyta</taxon>
        <taxon>Tracheophyta</taxon>
        <taxon>Spermatophyta</taxon>
        <taxon>Magnoliopsida</taxon>
        <taxon>eudicotyledons</taxon>
        <taxon>Gunneridae</taxon>
        <taxon>Pentapetalae</taxon>
        <taxon>rosids</taxon>
        <taxon>fabids</taxon>
        <taxon>Rosales</taxon>
        <taxon>Rosaceae</taxon>
        <taxon>Amygdaloideae</taxon>
        <taxon>Amygdaleae</taxon>
        <taxon>Prunus</taxon>
    </lineage>
</organism>
<gene>
    <name evidence="3" type="ORF">Pyn_15658</name>
</gene>
<sequence length="574" mass="65403">MGVRSKKKEAPSYDKTEVVELPTKRYCTRQQKKQALSPLEHSTSCLEKSPLKRARQSNEDNLFSDSEESEDSQPLVRRSRRRHQEREVLDSGNNFDPLRNCNTQLEESLNLIGEDSSSDFDEDGLKLLEGESLNTDNKDNIFDLPEFVAASSTPKGDLEMSMICHSSPQSDFCPPHFDEALEMVEETHIKSCRVEECFVETGTYSTFDDSTAQDVLDIENIFGETAKRLKVIQGRRSSKLCKVEAAHNYHSSHGVIKSFVYIDDISRVYKNAYVKFSLAGISHEDCCSHCFGDCLTSPVPCVCAAETGSQFVYTPGGFVKEKFLEEYISLKREPKQDHYLYCRNCPLQRSKNEKSSVPCKGHLLLKFIKECWSKCWCNKKCGNRIVQQSITVKLQVFLTPDGKGWGLRTLEDLPPGAFVCEYVGEILTNTELHERNVGSPGNKNTRYQVLLDAGWGSKGVLKDEEVLCLDATVYGNVARFINHRCSDATLVEIPVEVETPDHHYYHIALFTTRKVDAMEELTWDYGIDFHDRDHDSGHPMKPFHCLCGSPFCRDRSDMKGDVRLLTYVRRRRRV</sequence>
<evidence type="ECO:0000313" key="3">
    <source>
        <dbReference type="EMBL" id="PQQ00428.1"/>
    </source>
</evidence>
<dbReference type="InterPro" id="IPR046341">
    <property type="entry name" value="SET_dom_sf"/>
</dbReference>
<dbReference type="OrthoDB" id="308383at2759"/>
<dbReference type="SMART" id="SM00317">
    <property type="entry name" value="SET"/>
    <property type="match status" value="1"/>
</dbReference>
<dbReference type="AlphaFoldDB" id="A0A314Y8P6"/>
<comment type="caution">
    <text evidence="3">The sequence shown here is derived from an EMBL/GenBank/DDBJ whole genome shotgun (WGS) entry which is preliminary data.</text>
</comment>
<keyword evidence="3" id="KW-0489">Methyltransferase</keyword>
<dbReference type="InterPro" id="IPR001214">
    <property type="entry name" value="SET_dom"/>
</dbReference>
<evidence type="ECO:0000313" key="4">
    <source>
        <dbReference type="Proteomes" id="UP000250321"/>
    </source>
</evidence>
<dbReference type="GO" id="GO:0032259">
    <property type="term" value="P:methylation"/>
    <property type="evidence" value="ECO:0007669"/>
    <property type="project" value="UniProtKB-KW"/>
</dbReference>
<dbReference type="PROSITE" id="PS50280">
    <property type="entry name" value="SET"/>
    <property type="match status" value="1"/>
</dbReference>
<keyword evidence="4" id="KW-1185">Reference proteome</keyword>
<dbReference type="SUPFAM" id="SSF82199">
    <property type="entry name" value="SET domain"/>
    <property type="match status" value="1"/>
</dbReference>
<dbReference type="STRING" id="2094558.A0A314Y8P6"/>
<evidence type="ECO:0000256" key="1">
    <source>
        <dbReference type="SAM" id="MobiDB-lite"/>
    </source>
</evidence>
<accession>A0A314Y8P6</accession>
<dbReference type="PANTHER" id="PTHR46450">
    <property type="entry name" value="INACTIVE HISTONE-LYSINE N-METHYLTRANSFERASE SUVR1-RELATED"/>
    <property type="match status" value="1"/>
</dbReference>
<dbReference type="Pfam" id="PF00856">
    <property type="entry name" value="SET"/>
    <property type="match status" value="1"/>
</dbReference>
<dbReference type="PANTHER" id="PTHR46450:SF24">
    <property type="entry name" value="HISTONE-LYSINE N-METHYLTRANSFERASE SUVR4"/>
    <property type="match status" value="1"/>
</dbReference>
<protein>
    <submittedName>
        <fullName evidence="3">Putative inactive histone-lysine N-methyltransferase SUVR1</fullName>
    </submittedName>
</protein>
<keyword evidence="3" id="KW-0808">Transferase</keyword>
<dbReference type="CDD" id="cd10538">
    <property type="entry name" value="SET_SETDB-like"/>
    <property type="match status" value="1"/>
</dbReference>
<feature type="region of interest" description="Disordered" evidence="1">
    <location>
        <begin position="1"/>
        <end position="100"/>
    </location>
</feature>
<evidence type="ECO:0000259" key="2">
    <source>
        <dbReference type="PROSITE" id="PS50280"/>
    </source>
</evidence>
<name>A0A314Y8P6_PRUYE</name>